<dbReference type="CDD" id="cd08563">
    <property type="entry name" value="GDPD_TtGDE_like"/>
    <property type="match status" value="1"/>
</dbReference>
<dbReference type="InterPro" id="IPR030395">
    <property type="entry name" value="GP_PDE_dom"/>
</dbReference>
<organism evidence="2 3">
    <name type="scientific">Amphibacillus indicireducens</name>
    <dbReference type="NCBI Taxonomy" id="1076330"/>
    <lineage>
        <taxon>Bacteria</taxon>
        <taxon>Bacillati</taxon>
        <taxon>Bacillota</taxon>
        <taxon>Bacilli</taxon>
        <taxon>Bacillales</taxon>
        <taxon>Bacillaceae</taxon>
        <taxon>Amphibacillus</taxon>
    </lineage>
</organism>
<dbReference type="PANTHER" id="PTHR46211:SF1">
    <property type="entry name" value="GLYCEROPHOSPHODIESTER PHOSPHODIESTERASE, CYTOPLASMIC"/>
    <property type="match status" value="1"/>
</dbReference>
<dbReference type="Pfam" id="PF03009">
    <property type="entry name" value="GDPD"/>
    <property type="match status" value="1"/>
</dbReference>
<dbReference type="Proteomes" id="UP001501734">
    <property type="component" value="Unassembled WGS sequence"/>
</dbReference>
<dbReference type="SUPFAM" id="SSF51695">
    <property type="entry name" value="PLC-like phosphodiesterases"/>
    <property type="match status" value="1"/>
</dbReference>
<keyword evidence="3" id="KW-1185">Reference proteome</keyword>
<dbReference type="Gene3D" id="3.20.20.190">
    <property type="entry name" value="Phosphatidylinositol (PI) phosphodiesterase"/>
    <property type="match status" value="1"/>
</dbReference>
<dbReference type="InterPro" id="IPR017946">
    <property type="entry name" value="PLC-like_Pdiesterase_TIM-brl"/>
</dbReference>
<evidence type="ECO:0000313" key="2">
    <source>
        <dbReference type="EMBL" id="GAA4076698.1"/>
    </source>
</evidence>
<comment type="caution">
    <text evidence="2">The sequence shown here is derived from an EMBL/GenBank/DDBJ whole genome shotgun (WGS) entry which is preliminary data.</text>
</comment>
<feature type="domain" description="GP-PDE" evidence="1">
    <location>
        <begin position="2"/>
        <end position="243"/>
    </location>
</feature>
<protein>
    <submittedName>
        <fullName evidence="2">Glycerophosphodiester phosphodiesterase</fullName>
    </submittedName>
</protein>
<sequence>MTKIYGHRGSKGYFPENTLLSFHEAIKAGVDGIELDVHFTKDQQLVVIHDETVDRTFNGTGYVKDYNLHELKSLKLNQSFQSYSNYQSSWELERIPMLEEALDVLETAKVELNIELKTVMFNYPGIEQKVLDCVKKYAPSLSVTYSSFHLPTLVRIRELDPAAELGFLIQHPIPSLHDYLRQFKIDKVHADKALFRHPLLNLDVELADVRVWTVNKANDLVDFLQAGVDTVITDYPDRALRLRNELNSVSV</sequence>
<dbReference type="EMBL" id="BAABDL010000119">
    <property type="protein sequence ID" value="GAA4076698.1"/>
    <property type="molecule type" value="Genomic_DNA"/>
</dbReference>
<dbReference type="RefSeq" id="WP_344913122.1">
    <property type="nucleotide sequence ID" value="NZ_BAABDL010000119.1"/>
</dbReference>
<reference evidence="3" key="1">
    <citation type="journal article" date="2019" name="Int. J. Syst. Evol. Microbiol.">
        <title>The Global Catalogue of Microorganisms (GCM) 10K type strain sequencing project: providing services to taxonomists for standard genome sequencing and annotation.</title>
        <authorList>
            <consortium name="The Broad Institute Genomics Platform"/>
            <consortium name="The Broad Institute Genome Sequencing Center for Infectious Disease"/>
            <person name="Wu L."/>
            <person name="Ma J."/>
        </authorList>
    </citation>
    <scope>NUCLEOTIDE SEQUENCE [LARGE SCALE GENOMIC DNA]</scope>
    <source>
        <strain evidence="3">JCM 17250</strain>
    </source>
</reference>
<dbReference type="PANTHER" id="PTHR46211">
    <property type="entry name" value="GLYCEROPHOSPHORYL DIESTER PHOSPHODIESTERASE"/>
    <property type="match status" value="1"/>
</dbReference>
<name>A0ABP7VXT2_9BACI</name>
<gene>
    <name evidence="2" type="ORF">GCM10022410_21900</name>
</gene>
<evidence type="ECO:0000259" key="1">
    <source>
        <dbReference type="PROSITE" id="PS51704"/>
    </source>
</evidence>
<proteinExistence type="predicted"/>
<accession>A0ABP7VXT2</accession>
<dbReference type="PROSITE" id="PS51704">
    <property type="entry name" value="GP_PDE"/>
    <property type="match status" value="1"/>
</dbReference>
<evidence type="ECO:0000313" key="3">
    <source>
        <dbReference type="Proteomes" id="UP001501734"/>
    </source>
</evidence>